<dbReference type="GO" id="GO:0019563">
    <property type="term" value="P:glycerol catabolic process"/>
    <property type="evidence" value="ECO:0007669"/>
    <property type="project" value="TreeGrafter"/>
</dbReference>
<dbReference type="EMBL" id="KZ347267">
    <property type="protein sequence ID" value="PIO68073.1"/>
    <property type="molecule type" value="Genomic_DNA"/>
</dbReference>
<dbReference type="PANTHER" id="PTHR28629">
    <property type="entry name" value="TRIOKINASE/FMN CYCLASE"/>
    <property type="match status" value="1"/>
</dbReference>
<dbReference type="GO" id="GO:0050354">
    <property type="term" value="F:triokinase activity"/>
    <property type="evidence" value="ECO:0007669"/>
    <property type="project" value="UniProtKB-EC"/>
</dbReference>
<gene>
    <name evidence="4" type="ORF">TELCIR_10156</name>
</gene>
<sequence length="93" mass="10455">MGISLYPCSVPGHDKMFEMPNDMMEVGLGIHGEPGCRREPVQNARQVVDTILSRLQKIVQFTKEQEIVLLINNLGGVSQIEMSIIKSEAIRWC</sequence>
<evidence type="ECO:0000256" key="2">
    <source>
        <dbReference type="ARBA" id="ARBA00048898"/>
    </source>
</evidence>
<dbReference type="PROSITE" id="PS51481">
    <property type="entry name" value="DHAK"/>
    <property type="match status" value="1"/>
</dbReference>
<dbReference type="GO" id="GO:0005829">
    <property type="term" value="C:cytosol"/>
    <property type="evidence" value="ECO:0007669"/>
    <property type="project" value="TreeGrafter"/>
</dbReference>
<evidence type="ECO:0000313" key="5">
    <source>
        <dbReference type="Proteomes" id="UP000230423"/>
    </source>
</evidence>
<dbReference type="GO" id="GO:0004371">
    <property type="term" value="F:glycerone kinase activity"/>
    <property type="evidence" value="ECO:0007669"/>
    <property type="project" value="UniProtKB-EC"/>
</dbReference>
<dbReference type="AlphaFoldDB" id="A0A2G9UD29"/>
<protein>
    <recommendedName>
        <fullName evidence="3">DhaK domain-containing protein</fullName>
    </recommendedName>
</protein>
<name>A0A2G9UD29_TELCI</name>
<dbReference type="InterPro" id="IPR050861">
    <property type="entry name" value="Dihydroxyacetone_Kinase"/>
</dbReference>
<organism evidence="4 5">
    <name type="scientific">Teladorsagia circumcincta</name>
    <name type="common">Brown stomach worm</name>
    <name type="synonym">Ostertagia circumcincta</name>
    <dbReference type="NCBI Taxonomy" id="45464"/>
    <lineage>
        <taxon>Eukaryota</taxon>
        <taxon>Metazoa</taxon>
        <taxon>Ecdysozoa</taxon>
        <taxon>Nematoda</taxon>
        <taxon>Chromadorea</taxon>
        <taxon>Rhabditida</taxon>
        <taxon>Rhabditina</taxon>
        <taxon>Rhabditomorpha</taxon>
        <taxon>Strongyloidea</taxon>
        <taxon>Trichostrongylidae</taxon>
        <taxon>Teladorsagia</taxon>
    </lineage>
</organism>
<dbReference type="OrthoDB" id="1724672at2759"/>
<feature type="domain" description="DhaK" evidence="3">
    <location>
        <begin position="1"/>
        <end position="93"/>
    </location>
</feature>
<reference evidence="4 5" key="1">
    <citation type="submission" date="2015-09" db="EMBL/GenBank/DDBJ databases">
        <title>Draft genome of the parasitic nematode Teladorsagia circumcincta isolate WARC Sus (inbred).</title>
        <authorList>
            <person name="Mitreva M."/>
        </authorList>
    </citation>
    <scope>NUCLEOTIDE SEQUENCE [LARGE SCALE GENOMIC DNA]</scope>
    <source>
        <strain evidence="4 5">S</strain>
    </source>
</reference>
<dbReference type="Gene3D" id="3.30.1180.20">
    <property type="entry name" value="Dihydroxyacetone kinase, domain 2"/>
    <property type="match status" value="1"/>
</dbReference>
<dbReference type="Pfam" id="PF02733">
    <property type="entry name" value="Dak1"/>
    <property type="match status" value="1"/>
</dbReference>
<evidence type="ECO:0000259" key="3">
    <source>
        <dbReference type="PROSITE" id="PS51481"/>
    </source>
</evidence>
<dbReference type="PANTHER" id="PTHR28629:SF4">
    <property type="entry name" value="TRIOKINASE_FMN CYCLASE"/>
    <property type="match status" value="1"/>
</dbReference>
<accession>A0A2G9UD29</accession>
<comment type="catalytic activity">
    <reaction evidence="1">
        <text>D-glyceraldehyde + ATP = D-glyceraldehyde 3-phosphate + ADP + H(+)</text>
        <dbReference type="Rhea" id="RHEA:13941"/>
        <dbReference type="ChEBI" id="CHEBI:15378"/>
        <dbReference type="ChEBI" id="CHEBI:17378"/>
        <dbReference type="ChEBI" id="CHEBI:30616"/>
        <dbReference type="ChEBI" id="CHEBI:59776"/>
        <dbReference type="ChEBI" id="CHEBI:456216"/>
        <dbReference type="EC" id="2.7.1.28"/>
    </reaction>
</comment>
<comment type="catalytic activity">
    <reaction evidence="2">
        <text>dihydroxyacetone + ATP = dihydroxyacetone phosphate + ADP + H(+)</text>
        <dbReference type="Rhea" id="RHEA:15773"/>
        <dbReference type="ChEBI" id="CHEBI:15378"/>
        <dbReference type="ChEBI" id="CHEBI:16016"/>
        <dbReference type="ChEBI" id="CHEBI:30616"/>
        <dbReference type="ChEBI" id="CHEBI:57642"/>
        <dbReference type="ChEBI" id="CHEBI:456216"/>
        <dbReference type="EC" id="2.7.1.29"/>
    </reaction>
</comment>
<dbReference type="Proteomes" id="UP000230423">
    <property type="component" value="Unassembled WGS sequence"/>
</dbReference>
<evidence type="ECO:0000256" key="1">
    <source>
        <dbReference type="ARBA" id="ARBA00047974"/>
    </source>
</evidence>
<dbReference type="SUPFAM" id="SSF82549">
    <property type="entry name" value="DAK1/DegV-like"/>
    <property type="match status" value="1"/>
</dbReference>
<keyword evidence="5" id="KW-1185">Reference proteome</keyword>
<dbReference type="InterPro" id="IPR004006">
    <property type="entry name" value="DhaK_dom"/>
</dbReference>
<evidence type="ECO:0000313" key="4">
    <source>
        <dbReference type="EMBL" id="PIO68073.1"/>
    </source>
</evidence>
<proteinExistence type="predicted"/>
<feature type="non-terminal residue" evidence="4">
    <location>
        <position position="93"/>
    </location>
</feature>